<dbReference type="PANTHER" id="PTHR39741:SF14">
    <property type="entry name" value="F-BOX DOMAIN-CONTAINING PROTEIN"/>
    <property type="match status" value="1"/>
</dbReference>
<dbReference type="Proteomes" id="UP000834106">
    <property type="component" value="Chromosome 10"/>
</dbReference>
<dbReference type="Pfam" id="PF12937">
    <property type="entry name" value="F-box-like"/>
    <property type="match status" value="1"/>
</dbReference>
<proteinExistence type="predicted"/>
<dbReference type="SUPFAM" id="SSF81383">
    <property type="entry name" value="F-box domain"/>
    <property type="match status" value="1"/>
</dbReference>
<dbReference type="Gene3D" id="1.20.1280.50">
    <property type="match status" value="1"/>
</dbReference>
<name>A0AAD1ZIR8_9LAMI</name>
<sequence length="366" mass="41570">MKEGINFLDCLDVDLGLSILTRLDNPADLIRASAVSRSWHHFVIANRLSKQLCLRMFPHISDLDQIVGSNNGTISVDVESSNPMGWKILQRDHNVYASLVLALVKSKDNPKDCIACVIGASSTDREPEESIVNTLFPIDTYMWGDSYWSSKGQSNPDVPETLIYKLTADVCVVTEIDIRPFEVYWEPGSLVYSAKAVRFRMGHLKSPRKNGIDFWHLPLQPPAEDEFLWSYTSPEFPMTQEKHLQKFKLPEPVLCIGGCLQIELLGSAQREAIDGLFYICVCHVRVLGRPLSPGFELQALKKSGQLQLKYNPEAFSSILKRFSHEEETDAVEPEEDTLGEHVRQLENLLQIRNIPDHPFVWNDEYN</sequence>
<evidence type="ECO:0000313" key="3">
    <source>
        <dbReference type="Proteomes" id="UP000834106"/>
    </source>
</evidence>
<evidence type="ECO:0000259" key="1">
    <source>
        <dbReference type="Pfam" id="PF12937"/>
    </source>
</evidence>
<gene>
    <name evidence="2" type="ORF">FPE_LOCUS17873</name>
</gene>
<dbReference type="InterPro" id="IPR036047">
    <property type="entry name" value="F-box-like_dom_sf"/>
</dbReference>
<dbReference type="InterPro" id="IPR055336">
    <property type="entry name" value="At4g00755-like"/>
</dbReference>
<evidence type="ECO:0000313" key="2">
    <source>
        <dbReference type="EMBL" id="CAI9770240.1"/>
    </source>
</evidence>
<protein>
    <recommendedName>
        <fullName evidence="1">F-box domain-containing protein</fullName>
    </recommendedName>
</protein>
<dbReference type="EMBL" id="OU503045">
    <property type="protein sequence ID" value="CAI9770240.1"/>
    <property type="molecule type" value="Genomic_DNA"/>
</dbReference>
<feature type="domain" description="F-box" evidence="1">
    <location>
        <begin position="15"/>
        <end position="55"/>
    </location>
</feature>
<dbReference type="InterPro" id="IPR001810">
    <property type="entry name" value="F-box_dom"/>
</dbReference>
<reference evidence="2" key="1">
    <citation type="submission" date="2023-05" db="EMBL/GenBank/DDBJ databases">
        <authorList>
            <person name="Huff M."/>
        </authorList>
    </citation>
    <scope>NUCLEOTIDE SEQUENCE</scope>
</reference>
<dbReference type="PANTHER" id="PTHR39741">
    <property type="entry name" value="F-BOX DOMAIN CONTAINING PROTEIN, EXPRESSED"/>
    <property type="match status" value="1"/>
</dbReference>
<organism evidence="2 3">
    <name type="scientific">Fraxinus pennsylvanica</name>
    <dbReference type="NCBI Taxonomy" id="56036"/>
    <lineage>
        <taxon>Eukaryota</taxon>
        <taxon>Viridiplantae</taxon>
        <taxon>Streptophyta</taxon>
        <taxon>Embryophyta</taxon>
        <taxon>Tracheophyta</taxon>
        <taxon>Spermatophyta</taxon>
        <taxon>Magnoliopsida</taxon>
        <taxon>eudicotyledons</taxon>
        <taxon>Gunneridae</taxon>
        <taxon>Pentapetalae</taxon>
        <taxon>asterids</taxon>
        <taxon>lamiids</taxon>
        <taxon>Lamiales</taxon>
        <taxon>Oleaceae</taxon>
        <taxon>Oleeae</taxon>
        <taxon>Fraxinus</taxon>
    </lineage>
</organism>
<dbReference type="AlphaFoldDB" id="A0AAD1ZIR8"/>
<keyword evidence="3" id="KW-1185">Reference proteome</keyword>
<accession>A0AAD1ZIR8</accession>